<dbReference type="Proteomes" id="UP000694402">
    <property type="component" value="Unassembled WGS sequence"/>
</dbReference>
<reference evidence="16" key="1">
    <citation type="journal article" date="2018" name="PLoS ONE">
        <title>Chinook salmon (Oncorhynchus tshawytscha) genome and transcriptome.</title>
        <authorList>
            <person name="Christensen K.A."/>
            <person name="Leong J.S."/>
            <person name="Sakhrani D."/>
            <person name="Biagi C.A."/>
            <person name="Minkley D.R."/>
            <person name="Withler R.E."/>
            <person name="Rondeau E.B."/>
            <person name="Koop B.F."/>
            <person name="Devlin R.H."/>
        </authorList>
    </citation>
    <scope>NUCLEOTIDE SEQUENCE [LARGE SCALE GENOMIC DNA]</scope>
</reference>
<dbReference type="PANTHER" id="PTHR16515:SF66">
    <property type="entry name" value="C2H2-TYPE DOMAIN-CONTAINING PROTEIN"/>
    <property type="match status" value="1"/>
</dbReference>
<keyword evidence="16" id="KW-1185">Reference proteome</keyword>
<gene>
    <name evidence="15" type="primary">LOC112258333</name>
</gene>
<evidence type="ECO:0000256" key="1">
    <source>
        <dbReference type="ARBA" id="ARBA00003767"/>
    </source>
</evidence>
<feature type="domain" description="C2H2-type" evidence="14">
    <location>
        <begin position="296"/>
        <end position="323"/>
    </location>
</feature>
<evidence type="ECO:0000256" key="5">
    <source>
        <dbReference type="ARBA" id="ARBA00022737"/>
    </source>
</evidence>
<feature type="region of interest" description="Disordered" evidence="13">
    <location>
        <begin position="25"/>
        <end position="64"/>
    </location>
</feature>
<evidence type="ECO:0000313" key="15">
    <source>
        <dbReference type="Ensembl" id="ENSOTSP00005128866.1"/>
    </source>
</evidence>
<evidence type="ECO:0000256" key="7">
    <source>
        <dbReference type="ARBA" id="ARBA00022833"/>
    </source>
</evidence>
<organism evidence="15 16">
    <name type="scientific">Oncorhynchus tshawytscha</name>
    <name type="common">Chinook salmon</name>
    <name type="synonym">Salmo tshawytscha</name>
    <dbReference type="NCBI Taxonomy" id="74940"/>
    <lineage>
        <taxon>Eukaryota</taxon>
        <taxon>Metazoa</taxon>
        <taxon>Chordata</taxon>
        <taxon>Craniata</taxon>
        <taxon>Vertebrata</taxon>
        <taxon>Euteleostomi</taxon>
        <taxon>Actinopterygii</taxon>
        <taxon>Neopterygii</taxon>
        <taxon>Teleostei</taxon>
        <taxon>Protacanthopterygii</taxon>
        <taxon>Salmoniformes</taxon>
        <taxon>Salmonidae</taxon>
        <taxon>Salmoninae</taxon>
        <taxon>Oncorhynchus</taxon>
    </lineage>
</organism>
<keyword evidence="5" id="KW-0677">Repeat</keyword>
<dbReference type="AlphaFoldDB" id="A0AAZ3QJ27"/>
<dbReference type="InterPro" id="IPR050331">
    <property type="entry name" value="Zinc_finger"/>
</dbReference>
<dbReference type="PANTHER" id="PTHR16515">
    <property type="entry name" value="PR DOMAIN ZINC FINGER PROTEIN"/>
    <property type="match status" value="1"/>
</dbReference>
<feature type="domain" description="C2H2-type" evidence="14">
    <location>
        <begin position="240"/>
        <end position="267"/>
    </location>
</feature>
<keyword evidence="10" id="KW-0804">Transcription</keyword>
<evidence type="ECO:0000256" key="8">
    <source>
        <dbReference type="ARBA" id="ARBA00023015"/>
    </source>
</evidence>
<dbReference type="GO" id="GO:0010468">
    <property type="term" value="P:regulation of gene expression"/>
    <property type="evidence" value="ECO:0007669"/>
    <property type="project" value="TreeGrafter"/>
</dbReference>
<dbReference type="GO" id="GO:0008270">
    <property type="term" value="F:zinc ion binding"/>
    <property type="evidence" value="ECO:0007669"/>
    <property type="project" value="UniProtKB-KW"/>
</dbReference>
<dbReference type="Pfam" id="PF12874">
    <property type="entry name" value="zf-met"/>
    <property type="match status" value="1"/>
</dbReference>
<keyword evidence="11" id="KW-0539">Nucleus</keyword>
<keyword evidence="9" id="KW-0238">DNA-binding</keyword>
<keyword evidence="4" id="KW-0479">Metal-binding</keyword>
<dbReference type="Ensembl" id="ENSOTST00005168677.1">
    <property type="protein sequence ID" value="ENSOTSP00005128866.1"/>
    <property type="gene ID" value="ENSOTSG00005065549.1"/>
</dbReference>
<evidence type="ECO:0000256" key="13">
    <source>
        <dbReference type="SAM" id="MobiDB-lite"/>
    </source>
</evidence>
<protein>
    <recommendedName>
        <fullName evidence="14">C2H2-type domain-containing protein</fullName>
    </recommendedName>
</protein>
<evidence type="ECO:0000256" key="3">
    <source>
        <dbReference type="ARBA" id="ARBA00006991"/>
    </source>
</evidence>
<evidence type="ECO:0000256" key="10">
    <source>
        <dbReference type="ARBA" id="ARBA00023163"/>
    </source>
</evidence>
<keyword evidence="8" id="KW-0805">Transcription regulation</keyword>
<accession>A0AAZ3QJ27</accession>
<proteinExistence type="inferred from homology"/>
<dbReference type="GO" id="GO:0005634">
    <property type="term" value="C:nucleus"/>
    <property type="evidence" value="ECO:0007669"/>
    <property type="project" value="UniProtKB-SubCell"/>
</dbReference>
<evidence type="ECO:0000256" key="2">
    <source>
        <dbReference type="ARBA" id="ARBA00004123"/>
    </source>
</evidence>
<evidence type="ECO:0000259" key="14">
    <source>
        <dbReference type="PROSITE" id="PS50157"/>
    </source>
</evidence>
<evidence type="ECO:0000256" key="9">
    <source>
        <dbReference type="ARBA" id="ARBA00023125"/>
    </source>
</evidence>
<dbReference type="GO" id="GO:0003677">
    <property type="term" value="F:DNA binding"/>
    <property type="evidence" value="ECO:0007669"/>
    <property type="project" value="UniProtKB-KW"/>
</dbReference>
<name>A0AAZ3QJ27_ONCTS</name>
<dbReference type="SUPFAM" id="SSF57667">
    <property type="entry name" value="beta-beta-alpha zinc fingers"/>
    <property type="match status" value="2"/>
</dbReference>
<dbReference type="InterPro" id="IPR036236">
    <property type="entry name" value="Znf_C2H2_sf"/>
</dbReference>
<comment type="subcellular location">
    <subcellularLocation>
        <location evidence="2">Nucleus</location>
    </subcellularLocation>
</comment>
<dbReference type="SMART" id="SM00355">
    <property type="entry name" value="ZnF_C2H2"/>
    <property type="match status" value="3"/>
</dbReference>
<dbReference type="PROSITE" id="PS00028">
    <property type="entry name" value="ZINC_FINGER_C2H2_1"/>
    <property type="match status" value="3"/>
</dbReference>
<evidence type="ECO:0000256" key="6">
    <source>
        <dbReference type="ARBA" id="ARBA00022771"/>
    </source>
</evidence>
<feature type="domain" description="C2H2-type" evidence="14">
    <location>
        <begin position="268"/>
        <end position="295"/>
    </location>
</feature>
<comment type="function">
    <text evidence="1">May be involved in transcriptional regulation.</text>
</comment>
<dbReference type="FunFam" id="3.30.160.60:FF:000759">
    <property type="entry name" value="zinc finger protein 16"/>
    <property type="match status" value="1"/>
</dbReference>
<dbReference type="FunFam" id="3.30.160.60:FF:000966">
    <property type="entry name" value="ZFP90 zinc finger protein"/>
    <property type="match status" value="1"/>
</dbReference>
<reference evidence="15" key="3">
    <citation type="submission" date="2025-09" db="UniProtKB">
        <authorList>
            <consortium name="Ensembl"/>
        </authorList>
    </citation>
    <scope>IDENTIFICATION</scope>
</reference>
<reference evidence="15" key="2">
    <citation type="submission" date="2025-08" db="UniProtKB">
        <authorList>
            <consortium name="Ensembl"/>
        </authorList>
    </citation>
    <scope>IDENTIFICATION</scope>
</reference>
<dbReference type="Gene3D" id="3.30.160.60">
    <property type="entry name" value="Classic Zinc Finger"/>
    <property type="match status" value="3"/>
</dbReference>
<sequence>MNLVPLQYMVKEMSKPECIEFKEERQEDTISLQNDSRIKGSVESGADEDNRGVTGHTQTDSLFEDYDPHINADQERKSTIQKFQHTNVAHRVWRQGYSGLWTPRSTETDSEDPACSYSEEISPTHVKAHTKQQQQTSVSEESKLFAVESHNVKPVSAMLDSEPYEEKYKSSNNDSSNNLHLQNSISYETSENFGNLAGSGFSNSQGNIRGNTARPKVGIVQSYMAGHKMQHGVGKREKRFVCGFCRKSFTCPKYLQSHQRVHTGEKPFSCSQCGKRFGQAVYLKKHQNVHTGEKPFVCPLCGKQFADASNLIRHKSVHTGERPFI</sequence>
<dbReference type="InterPro" id="IPR013087">
    <property type="entry name" value="Znf_C2H2_type"/>
</dbReference>
<dbReference type="FunFam" id="3.30.160.60:FF:000110">
    <property type="entry name" value="Zinc finger protein-like"/>
    <property type="match status" value="1"/>
</dbReference>
<keyword evidence="6 12" id="KW-0863">Zinc-finger</keyword>
<evidence type="ECO:0000256" key="12">
    <source>
        <dbReference type="PROSITE-ProRule" id="PRU00042"/>
    </source>
</evidence>
<dbReference type="PROSITE" id="PS50157">
    <property type="entry name" value="ZINC_FINGER_C2H2_2"/>
    <property type="match status" value="3"/>
</dbReference>
<comment type="similarity">
    <text evidence="3">Belongs to the krueppel C2H2-type zinc-finger protein family.</text>
</comment>
<evidence type="ECO:0000313" key="16">
    <source>
        <dbReference type="Proteomes" id="UP000694402"/>
    </source>
</evidence>
<dbReference type="Pfam" id="PF00096">
    <property type="entry name" value="zf-C2H2"/>
    <property type="match status" value="2"/>
</dbReference>
<evidence type="ECO:0000256" key="11">
    <source>
        <dbReference type="ARBA" id="ARBA00023242"/>
    </source>
</evidence>
<evidence type="ECO:0000256" key="4">
    <source>
        <dbReference type="ARBA" id="ARBA00022723"/>
    </source>
</evidence>
<keyword evidence="7" id="KW-0862">Zinc</keyword>
<dbReference type="GeneTree" id="ENSGT01150000286953"/>